<feature type="transmembrane region" description="Helical" evidence="1">
    <location>
        <begin position="82"/>
        <end position="105"/>
    </location>
</feature>
<reference evidence="2 3" key="1">
    <citation type="submission" date="2017-05" db="EMBL/GenBank/DDBJ databases">
        <title>Vagococcus spp. assemblies.</title>
        <authorList>
            <person name="Gulvik C.A."/>
        </authorList>
    </citation>
    <scope>NUCLEOTIDE SEQUENCE [LARGE SCALE GENOMIC DNA]</scope>
    <source>
        <strain evidence="2 3">SS1714</strain>
    </source>
</reference>
<dbReference type="Proteomes" id="UP000288028">
    <property type="component" value="Unassembled WGS sequence"/>
</dbReference>
<keyword evidence="1" id="KW-1133">Transmembrane helix</keyword>
<dbReference type="EMBL" id="NGKB01000005">
    <property type="protein sequence ID" value="RSU15304.1"/>
    <property type="molecule type" value="Genomic_DNA"/>
</dbReference>
<comment type="caution">
    <text evidence="2">The sequence shown here is derived from an EMBL/GenBank/DDBJ whole genome shotgun (WGS) entry which is preliminary data.</text>
</comment>
<keyword evidence="1" id="KW-0812">Transmembrane</keyword>
<organism evidence="2 3">
    <name type="scientific">Vagococcus carniphilus</name>
    <dbReference type="NCBI Taxonomy" id="218144"/>
    <lineage>
        <taxon>Bacteria</taxon>
        <taxon>Bacillati</taxon>
        <taxon>Bacillota</taxon>
        <taxon>Bacilli</taxon>
        <taxon>Lactobacillales</taxon>
        <taxon>Enterococcaceae</taxon>
        <taxon>Vagococcus</taxon>
    </lineage>
</organism>
<feature type="transmembrane region" description="Helical" evidence="1">
    <location>
        <begin position="42"/>
        <end position="62"/>
    </location>
</feature>
<accession>A0A430B4Q4</accession>
<dbReference type="GeneID" id="95580630"/>
<name>A0A430B4Q4_9ENTE</name>
<dbReference type="Pfam" id="PF05437">
    <property type="entry name" value="AzlD"/>
    <property type="match status" value="1"/>
</dbReference>
<evidence type="ECO:0000313" key="2">
    <source>
        <dbReference type="EMBL" id="RSU15304.1"/>
    </source>
</evidence>
<evidence type="ECO:0000256" key="1">
    <source>
        <dbReference type="SAM" id="Phobius"/>
    </source>
</evidence>
<dbReference type="InterPro" id="IPR008407">
    <property type="entry name" value="Brnchd-chn_aa_trnsp_AzlD"/>
</dbReference>
<dbReference type="AlphaFoldDB" id="A0A430B4Q4"/>
<sequence length="111" mass="12432">MTNINFSILLAIIGCGIVTWLPRILPFIFSKKVTFSDKAKQFMSYIPMCILTALFIQSLLVVNENKMTTINIENLLASLPTIIVGFITKSLMWTVIVGVVTMGLIRYIGLF</sequence>
<protein>
    <submittedName>
        <fullName evidence="2">Branched-chain amino acid transporter AzlD</fullName>
    </submittedName>
</protein>
<dbReference type="RefSeq" id="WP_185847454.1">
    <property type="nucleotide sequence ID" value="NZ_CP060720.1"/>
</dbReference>
<keyword evidence="3" id="KW-1185">Reference proteome</keyword>
<keyword evidence="1" id="KW-0472">Membrane</keyword>
<feature type="transmembrane region" description="Helical" evidence="1">
    <location>
        <begin position="6"/>
        <end position="30"/>
    </location>
</feature>
<gene>
    <name evidence="2" type="ORF">CBF28_06150</name>
</gene>
<evidence type="ECO:0000313" key="3">
    <source>
        <dbReference type="Proteomes" id="UP000288028"/>
    </source>
</evidence>
<proteinExistence type="predicted"/>